<reference evidence="4" key="2">
    <citation type="submission" date="2019-04" db="EMBL/GenBank/DDBJ databases">
        <authorList>
            <person name="Howe K."/>
            <person name="Paulini M."/>
            <person name="Williams G."/>
        </authorList>
    </citation>
    <scope>NUCLEOTIDE SEQUENCE [LARGE SCALE GENOMIC DNA]</scope>
    <source>
        <strain evidence="4">FR3</strain>
    </source>
</reference>
<feature type="compositionally biased region" description="Basic and acidic residues" evidence="2">
    <location>
        <begin position="343"/>
        <end position="355"/>
    </location>
</feature>
<reference evidence="6" key="3">
    <citation type="submission" date="2022-04" db="UniProtKB">
        <authorList>
            <consortium name="WormBaseParasite"/>
        </authorList>
    </citation>
    <scope>IDENTIFICATION</scope>
</reference>
<dbReference type="InterPro" id="IPR011021">
    <property type="entry name" value="Arrestin-like_N"/>
</dbReference>
<dbReference type="AlphaFoldDB" id="A0A4E9F1Z3"/>
<dbReference type="KEGG" id="bmy:BM_BM5744"/>
<dbReference type="Gene3D" id="2.60.40.640">
    <property type="match status" value="2"/>
</dbReference>
<evidence type="ECO:0000259" key="3">
    <source>
        <dbReference type="SMART" id="SM01017"/>
    </source>
</evidence>
<reference evidence="5" key="1">
    <citation type="journal article" date="2007" name="Science">
        <title>Draft genome of the filarial nematode parasite Brugia malayi.</title>
        <authorList>
            <person name="Ghedin E."/>
            <person name="Wang S."/>
            <person name="Spiro D."/>
            <person name="Caler E."/>
            <person name="Zhao Q."/>
            <person name="Crabtree J."/>
            <person name="Allen J.E."/>
            <person name="Delcher A.L."/>
            <person name="Guiliano D.B."/>
            <person name="Miranda-Saavedra D."/>
            <person name="Angiuoli S.V."/>
            <person name="Creasy T."/>
            <person name="Amedeo P."/>
            <person name="Haas B."/>
            <person name="El-Sayed N.M."/>
            <person name="Wortman J.R."/>
            <person name="Feldblyum T."/>
            <person name="Tallon L."/>
            <person name="Schatz M."/>
            <person name="Shumway M."/>
            <person name="Koo H."/>
            <person name="Salzberg S.L."/>
            <person name="Schobel S."/>
            <person name="Pertea M."/>
            <person name="Pop M."/>
            <person name="White O."/>
            <person name="Barton G.J."/>
            <person name="Carlow C.K."/>
            <person name="Crawford M.J."/>
            <person name="Daub J."/>
            <person name="Dimmic M.W."/>
            <person name="Estes C.F."/>
            <person name="Foster J.M."/>
            <person name="Ganatra M."/>
            <person name="Gregory W.F."/>
            <person name="Johnson N.M."/>
            <person name="Jin J."/>
            <person name="Komuniecki R."/>
            <person name="Korf I."/>
            <person name="Kumar S."/>
            <person name="Laney S."/>
            <person name="Li B.W."/>
            <person name="Li W."/>
            <person name="Lindblom T.H."/>
            <person name="Lustigman S."/>
            <person name="Ma D."/>
            <person name="Maina C.V."/>
            <person name="Martin D.M."/>
            <person name="McCarter J.P."/>
            <person name="McReynolds L."/>
            <person name="Mitreva M."/>
            <person name="Nutman T.B."/>
            <person name="Parkinson J."/>
            <person name="Peregrin-Alvarez J.M."/>
            <person name="Poole C."/>
            <person name="Ren Q."/>
            <person name="Saunders L."/>
            <person name="Sluder A.E."/>
            <person name="Smith K."/>
            <person name="Stanke M."/>
            <person name="Unnasch T.R."/>
            <person name="Ware J."/>
            <person name="Wei A.D."/>
            <person name="Weil G."/>
            <person name="Williams D.J."/>
            <person name="Zhang Y."/>
            <person name="Williams S.A."/>
            <person name="Fraser-Liggett C."/>
            <person name="Slatko B."/>
            <person name="Blaxter M.L."/>
            <person name="Scott A.L."/>
        </authorList>
    </citation>
    <scope>NUCLEOTIDE SEQUENCE</scope>
    <source>
        <strain evidence="5">FR3</strain>
    </source>
</reference>
<dbReference type="InterPro" id="IPR014752">
    <property type="entry name" value="Arrestin-like_C"/>
</dbReference>
<keyword evidence="5" id="KW-1185">Reference proteome</keyword>
<dbReference type="SUPFAM" id="SSF81296">
    <property type="entry name" value="E set domains"/>
    <property type="match status" value="2"/>
</dbReference>
<accession>A0A8L7TB08</accession>
<dbReference type="Pfam" id="PF02752">
    <property type="entry name" value="Arrestin_C"/>
    <property type="match status" value="1"/>
</dbReference>
<dbReference type="InterPro" id="IPR014756">
    <property type="entry name" value="Ig_E-set"/>
</dbReference>
<gene>
    <name evidence="4" type="primary">Bma-arrd-17</name>
    <name evidence="4" type="ORF">BM_BM5744</name>
</gene>
<name>A0A4E9F1Z3_BRUMA</name>
<dbReference type="Pfam" id="PF00339">
    <property type="entry name" value="Arrestin_N"/>
    <property type="match status" value="1"/>
</dbReference>
<feature type="region of interest" description="Disordered" evidence="2">
    <location>
        <begin position="321"/>
        <end position="365"/>
    </location>
</feature>
<protein>
    <submittedName>
        <fullName evidence="6">Arrestin_C domain-containing protein</fullName>
    </submittedName>
</protein>
<dbReference type="OrthoDB" id="2333384at2759"/>
<sequence>MVKLLKFDIEFNNAESAYFAGQEVSGKVVIENTEPKKINEILLELKGRAKTYWTKHSGKSRMHCSQAEPYFCEQFNTCYTHQFTQTTSDNQKERILPDGRHEIPFSFTLPKTLPTSFEGEFGFIRYTCKAICERPWDVDIISKRAFTVIGIEDINQDPEAMEPVCETECISSVKLCCQKQGSIAVKMSVDRTGFTPGEKIQVNALITNDSTKMIRCLTLKMKQYIDYRAKTFAGNEEMKQANRLIAKKEKGDIASHSTFAWTNETIDVPPVPPRLSRCKIIQNNYMIELDVDGNVATVIPIQIGTIPCLAALFQRNLNGKKEIDDDDADDDDDDDNDDDNNDNDGKSRINGDIKISESSSMLPSNKPKIQVTITTENGQTLDNTSETDELSPDMELMLLSKKRVRIPSSILSELYPKLPNPYYRQSLFGEVDISEDQEHVQYGDTKFAPKYPFYTD</sequence>
<dbReference type="CTD" id="66059946"/>
<dbReference type="InterPro" id="IPR011022">
    <property type="entry name" value="Arrestin_C-like"/>
</dbReference>
<evidence type="ECO:0000313" key="6">
    <source>
        <dbReference type="WBParaSite" id="Bm5744.1"/>
    </source>
</evidence>
<feature type="domain" description="Arrestin C-terminal-like" evidence="3">
    <location>
        <begin position="179"/>
        <end position="308"/>
    </location>
</feature>
<dbReference type="SMART" id="SM01017">
    <property type="entry name" value="Arrestin_C"/>
    <property type="match status" value="1"/>
</dbReference>
<evidence type="ECO:0000256" key="1">
    <source>
        <dbReference type="ARBA" id="ARBA00005298"/>
    </source>
</evidence>
<dbReference type="EMBL" id="CAAKNF010000192">
    <property type="protein sequence ID" value="VIO90211.1"/>
    <property type="molecule type" value="Genomic_DNA"/>
</dbReference>
<feature type="compositionally biased region" description="Acidic residues" evidence="2">
    <location>
        <begin position="324"/>
        <end position="342"/>
    </location>
</feature>
<dbReference type="InterPro" id="IPR050357">
    <property type="entry name" value="Arrestin_domain-protein"/>
</dbReference>
<dbReference type="GO" id="GO:0030346">
    <property type="term" value="F:protein phosphatase 2B binding"/>
    <property type="evidence" value="ECO:0007669"/>
    <property type="project" value="EnsemblMetazoa"/>
</dbReference>
<dbReference type="GO" id="GO:0015031">
    <property type="term" value="P:protein transport"/>
    <property type="evidence" value="ECO:0007669"/>
    <property type="project" value="TreeGrafter"/>
</dbReference>
<dbReference type="GO" id="GO:0005737">
    <property type="term" value="C:cytoplasm"/>
    <property type="evidence" value="ECO:0007669"/>
    <property type="project" value="TreeGrafter"/>
</dbReference>
<dbReference type="Proteomes" id="UP000006672">
    <property type="component" value="Unassembled WGS sequence"/>
</dbReference>
<evidence type="ECO:0000313" key="5">
    <source>
        <dbReference type="Proteomes" id="UP000006672"/>
    </source>
</evidence>
<dbReference type="PANTHER" id="PTHR11188:SF176">
    <property type="entry name" value="ARRESTIN DOMAIN-CONTAINING PROTEIN 1"/>
    <property type="match status" value="1"/>
</dbReference>
<dbReference type="GeneID" id="66059946"/>
<dbReference type="PANTHER" id="PTHR11188">
    <property type="entry name" value="ARRESTIN DOMAIN CONTAINING PROTEIN"/>
    <property type="match status" value="1"/>
</dbReference>
<organism evidence="4">
    <name type="scientific">Brugia malayi</name>
    <name type="common">Filarial nematode worm</name>
    <dbReference type="NCBI Taxonomy" id="6279"/>
    <lineage>
        <taxon>Eukaryota</taxon>
        <taxon>Metazoa</taxon>
        <taxon>Ecdysozoa</taxon>
        <taxon>Nematoda</taxon>
        <taxon>Chromadorea</taxon>
        <taxon>Rhabditida</taxon>
        <taxon>Spirurina</taxon>
        <taxon>Spiruromorpha</taxon>
        <taxon>Filarioidea</taxon>
        <taxon>Onchocercidae</taxon>
        <taxon>Brugia</taxon>
    </lineage>
</organism>
<evidence type="ECO:0000256" key="2">
    <source>
        <dbReference type="SAM" id="MobiDB-lite"/>
    </source>
</evidence>
<dbReference type="WBParaSite" id="Bm5744.1">
    <property type="protein sequence ID" value="Bm5744.1"/>
    <property type="gene ID" value="WBGene00226005"/>
</dbReference>
<proteinExistence type="inferred from homology"/>
<comment type="similarity">
    <text evidence="1">Belongs to the arrestin family.</text>
</comment>
<accession>A0A4E9F1Z3</accession>
<dbReference type="RefSeq" id="XP_042932133.1">
    <property type="nucleotide sequence ID" value="XM_043076199.1"/>
</dbReference>
<evidence type="ECO:0000313" key="4">
    <source>
        <dbReference type="EMBL" id="VIO90211.1"/>
    </source>
</evidence>